<gene>
    <name evidence="2" type="ORF">QU24_18645</name>
</gene>
<dbReference type="Pfam" id="PF00535">
    <property type="entry name" value="Glycos_transf_2"/>
    <property type="match status" value="1"/>
</dbReference>
<evidence type="ECO:0000259" key="1">
    <source>
        <dbReference type="Pfam" id="PF00535"/>
    </source>
</evidence>
<comment type="caution">
    <text evidence="2">The sequence shown here is derived from an EMBL/GenBank/DDBJ whole genome shotgun (WGS) entry which is preliminary data.</text>
</comment>
<evidence type="ECO:0000313" key="3">
    <source>
        <dbReference type="Proteomes" id="UP000030853"/>
    </source>
</evidence>
<dbReference type="GO" id="GO:0016758">
    <property type="term" value="F:hexosyltransferase activity"/>
    <property type="evidence" value="ECO:0007669"/>
    <property type="project" value="UniProtKB-ARBA"/>
</dbReference>
<dbReference type="InterPro" id="IPR029044">
    <property type="entry name" value="Nucleotide-diphossugar_trans"/>
</dbReference>
<reference evidence="2 3" key="1">
    <citation type="submission" date="2014-11" db="EMBL/GenBank/DDBJ databases">
        <title>Genome sequencing of Pantoea rodasii ND03.</title>
        <authorList>
            <person name="Muhamad Yunos N.Y."/>
            <person name="Chan K.-G."/>
        </authorList>
    </citation>
    <scope>NUCLEOTIDE SEQUENCE [LARGE SCALE GENOMIC DNA]</scope>
    <source>
        <strain evidence="2 3">ND03</strain>
    </source>
</reference>
<feature type="domain" description="Glycosyltransferase 2-like" evidence="1">
    <location>
        <begin position="8"/>
        <end position="131"/>
    </location>
</feature>
<protein>
    <recommendedName>
        <fullName evidence="1">Glycosyltransferase 2-like domain-containing protein</fullName>
    </recommendedName>
</protein>
<dbReference type="SUPFAM" id="SSF53448">
    <property type="entry name" value="Nucleotide-diphospho-sugar transferases"/>
    <property type="match status" value="1"/>
</dbReference>
<dbReference type="PANTHER" id="PTHR22916">
    <property type="entry name" value="GLYCOSYLTRANSFERASE"/>
    <property type="match status" value="1"/>
</dbReference>
<dbReference type="Proteomes" id="UP000030853">
    <property type="component" value="Unassembled WGS sequence"/>
</dbReference>
<dbReference type="Gene3D" id="3.90.550.10">
    <property type="entry name" value="Spore Coat Polysaccharide Biosynthesis Protein SpsA, Chain A"/>
    <property type="match status" value="1"/>
</dbReference>
<evidence type="ECO:0000313" key="2">
    <source>
        <dbReference type="EMBL" id="KHJ66555.1"/>
    </source>
</evidence>
<dbReference type="RefSeq" id="WP_039334077.1">
    <property type="nucleotide sequence ID" value="NZ_JTJJ01000075.1"/>
</dbReference>
<dbReference type="InterPro" id="IPR001173">
    <property type="entry name" value="Glyco_trans_2-like"/>
</dbReference>
<name>A0A0B1R630_9GAMM</name>
<dbReference type="AlphaFoldDB" id="A0A0B1R630"/>
<proteinExistence type="predicted"/>
<organism evidence="2 3">
    <name type="scientific">Pantoea rodasii</name>
    <dbReference type="NCBI Taxonomy" id="1076549"/>
    <lineage>
        <taxon>Bacteria</taxon>
        <taxon>Pseudomonadati</taxon>
        <taxon>Pseudomonadota</taxon>
        <taxon>Gammaproteobacteria</taxon>
        <taxon>Enterobacterales</taxon>
        <taxon>Erwiniaceae</taxon>
        <taxon>Pantoea</taxon>
    </lineage>
</organism>
<dbReference type="CDD" id="cd00761">
    <property type="entry name" value="Glyco_tranf_GTA_type"/>
    <property type="match status" value="1"/>
</dbReference>
<dbReference type="EMBL" id="JTJJ01000075">
    <property type="protein sequence ID" value="KHJ66555.1"/>
    <property type="molecule type" value="Genomic_DNA"/>
</dbReference>
<sequence length="308" mass="35390">MASPYVISVLLTAHNCENFLEDTLESLKNACIGVQELVEIILVNDASADNTSKMLHAFAAENAHASVFDISLRNIGKVRNFAVSQCRGQYVMMLDGDDQLLKNSLADIVNCLEKESPDALFAPLNEVYENKQRVAKWHGLITTPLSQHQAIEKFLIHRELQAHFIGQFIKREILEKFQFPDLTCYEDAWLFPTVLEVSHHILYAQHSPYLYFKRAKSLSNDLDAEKIAMLILATQKMDDVFQEKYRNLLSCHWINIAHKYYPMIKNENDLVTVKNAISKIPVISFLADTKVRTSFKKKYFKMKLKGLF</sequence>
<accession>A0A0B1R630</accession>